<sequence>MGELLVAGEDVLDEVEAVGAEGAGDPDGEGDGDEEVGDVADDCQVHDSAPFYTRRVELNMFNFCRNATSGS</sequence>
<reference evidence="2" key="1">
    <citation type="journal article" date="2019" name="Int. J. Syst. Evol. Microbiol.">
        <title>The Global Catalogue of Microorganisms (GCM) 10K type strain sequencing project: providing services to taxonomists for standard genome sequencing and annotation.</title>
        <authorList>
            <consortium name="The Broad Institute Genomics Platform"/>
            <consortium name="The Broad Institute Genome Sequencing Center for Infectious Disease"/>
            <person name="Wu L."/>
            <person name="Ma J."/>
        </authorList>
    </citation>
    <scope>NUCLEOTIDE SEQUENCE [LARGE SCALE GENOMIC DNA]</scope>
    <source>
        <strain evidence="2">CGMCC 4.7396</strain>
    </source>
</reference>
<proteinExistence type="predicted"/>
<evidence type="ECO:0000313" key="2">
    <source>
        <dbReference type="Proteomes" id="UP001595712"/>
    </source>
</evidence>
<evidence type="ECO:0000313" key="1">
    <source>
        <dbReference type="EMBL" id="MFC3495252.1"/>
    </source>
</evidence>
<name>A0ABV7Q368_9ACTN</name>
<dbReference type="EMBL" id="JBHRWO010000021">
    <property type="protein sequence ID" value="MFC3495252.1"/>
    <property type="molecule type" value="Genomic_DNA"/>
</dbReference>
<organism evidence="1 2">
    <name type="scientific">Glycomyces rhizosphaerae</name>
    <dbReference type="NCBI Taxonomy" id="2054422"/>
    <lineage>
        <taxon>Bacteria</taxon>
        <taxon>Bacillati</taxon>
        <taxon>Actinomycetota</taxon>
        <taxon>Actinomycetes</taxon>
        <taxon>Glycomycetales</taxon>
        <taxon>Glycomycetaceae</taxon>
        <taxon>Glycomyces</taxon>
    </lineage>
</organism>
<dbReference type="Proteomes" id="UP001595712">
    <property type="component" value="Unassembled WGS sequence"/>
</dbReference>
<gene>
    <name evidence="1" type="ORF">ACFO8M_22420</name>
</gene>
<comment type="caution">
    <text evidence="1">The sequence shown here is derived from an EMBL/GenBank/DDBJ whole genome shotgun (WGS) entry which is preliminary data.</text>
</comment>
<protein>
    <submittedName>
        <fullName evidence="1">Uncharacterized protein</fullName>
    </submittedName>
</protein>
<accession>A0ABV7Q368</accession>
<dbReference type="RefSeq" id="WP_387979757.1">
    <property type="nucleotide sequence ID" value="NZ_JBHRWO010000021.1"/>
</dbReference>
<keyword evidence="2" id="KW-1185">Reference proteome</keyword>